<comment type="caution">
    <text evidence="3">The sequence shown here is derived from an EMBL/GenBank/DDBJ whole genome shotgun (WGS) entry which is preliminary data.</text>
</comment>
<dbReference type="InterPro" id="IPR004398">
    <property type="entry name" value="RNA_MeTrfase_RsmD"/>
</dbReference>
<sequence>MRIIGGEFGGRRFNPPANIPARPTTELAKEALFNILSNSIDLEDIKTLDLFSGTGSITYELVSRGAGMVTAIEKDEKSFAFIKKMATDLKIIDRTTIIRGDVFKFLKQCTAQFDLIFADPPYALANIDELPKLVFEKNLLVPGGIFVMEHGNRNNYEKHPNFSRSKNYGTSLFTIFTAPNNITE</sequence>
<dbReference type="PANTHER" id="PTHR43542">
    <property type="entry name" value="METHYLTRANSFERASE"/>
    <property type="match status" value="1"/>
</dbReference>
<proteinExistence type="predicted"/>
<evidence type="ECO:0000313" key="3">
    <source>
        <dbReference type="EMBL" id="PQJ11153.1"/>
    </source>
</evidence>
<dbReference type="PANTHER" id="PTHR43542:SF1">
    <property type="entry name" value="METHYLTRANSFERASE"/>
    <property type="match status" value="1"/>
</dbReference>
<dbReference type="CDD" id="cd02440">
    <property type="entry name" value="AdoMet_MTases"/>
    <property type="match status" value="1"/>
</dbReference>
<organism evidence="3 4">
    <name type="scientific">Flavipsychrobacter stenotrophus</name>
    <dbReference type="NCBI Taxonomy" id="2077091"/>
    <lineage>
        <taxon>Bacteria</taxon>
        <taxon>Pseudomonadati</taxon>
        <taxon>Bacteroidota</taxon>
        <taxon>Chitinophagia</taxon>
        <taxon>Chitinophagales</taxon>
        <taxon>Chitinophagaceae</taxon>
        <taxon>Flavipsychrobacter</taxon>
    </lineage>
</organism>
<reference evidence="3 4" key="1">
    <citation type="submission" date="2018-01" db="EMBL/GenBank/DDBJ databases">
        <title>A novel member of the phylum Bacteroidetes isolated from glacier ice.</title>
        <authorList>
            <person name="Liu Q."/>
            <person name="Xin Y.-H."/>
        </authorList>
    </citation>
    <scope>NUCLEOTIDE SEQUENCE [LARGE SCALE GENOMIC DNA]</scope>
    <source>
        <strain evidence="3 4">RB1R16</strain>
    </source>
</reference>
<dbReference type="GO" id="GO:0031167">
    <property type="term" value="P:rRNA methylation"/>
    <property type="evidence" value="ECO:0007669"/>
    <property type="project" value="InterPro"/>
</dbReference>
<evidence type="ECO:0000256" key="2">
    <source>
        <dbReference type="ARBA" id="ARBA00022679"/>
    </source>
</evidence>
<dbReference type="Pfam" id="PF03602">
    <property type="entry name" value="Cons_hypoth95"/>
    <property type="match status" value="1"/>
</dbReference>
<accession>A0A2S7SW60</accession>
<dbReference type="InterPro" id="IPR002052">
    <property type="entry name" value="DNA_methylase_N6_adenine_CS"/>
</dbReference>
<dbReference type="GO" id="GO:0008168">
    <property type="term" value="F:methyltransferase activity"/>
    <property type="evidence" value="ECO:0007669"/>
    <property type="project" value="UniProtKB-KW"/>
</dbReference>
<dbReference type="GO" id="GO:0003676">
    <property type="term" value="F:nucleic acid binding"/>
    <property type="evidence" value="ECO:0007669"/>
    <property type="project" value="InterPro"/>
</dbReference>
<dbReference type="Proteomes" id="UP000239872">
    <property type="component" value="Unassembled WGS sequence"/>
</dbReference>
<dbReference type="EMBL" id="PPSL01000003">
    <property type="protein sequence ID" value="PQJ11153.1"/>
    <property type="molecule type" value="Genomic_DNA"/>
</dbReference>
<dbReference type="OrthoDB" id="9803017at2"/>
<dbReference type="PROSITE" id="PS00092">
    <property type="entry name" value="N6_MTASE"/>
    <property type="match status" value="1"/>
</dbReference>
<name>A0A2S7SW60_9BACT</name>
<protein>
    <recommendedName>
        <fullName evidence="5">16S rRNA (Guanine(966)-N(2))-methyltransferase RsmD</fullName>
    </recommendedName>
</protein>
<keyword evidence="4" id="KW-1185">Reference proteome</keyword>
<evidence type="ECO:0000256" key="1">
    <source>
        <dbReference type="ARBA" id="ARBA00022603"/>
    </source>
</evidence>
<evidence type="ECO:0000313" key="4">
    <source>
        <dbReference type="Proteomes" id="UP000239872"/>
    </source>
</evidence>
<dbReference type="RefSeq" id="WP_105039881.1">
    <property type="nucleotide sequence ID" value="NZ_PPSL01000003.1"/>
</dbReference>
<keyword evidence="2" id="KW-0808">Transferase</keyword>
<dbReference type="InterPro" id="IPR029063">
    <property type="entry name" value="SAM-dependent_MTases_sf"/>
</dbReference>
<evidence type="ECO:0008006" key="5">
    <source>
        <dbReference type="Google" id="ProtNLM"/>
    </source>
</evidence>
<dbReference type="AlphaFoldDB" id="A0A2S7SW60"/>
<dbReference type="Gene3D" id="3.40.50.150">
    <property type="entry name" value="Vaccinia Virus protein VP39"/>
    <property type="match status" value="1"/>
</dbReference>
<keyword evidence="1" id="KW-0489">Methyltransferase</keyword>
<dbReference type="SUPFAM" id="SSF53335">
    <property type="entry name" value="S-adenosyl-L-methionine-dependent methyltransferases"/>
    <property type="match status" value="1"/>
</dbReference>
<gene>
    <name evidence="3" type="ORF">CJD36_014395</name>
</gene>
<dbReference type="PIRSF" id="PIRSF004553">
    <property type="entry name" value="CHP00095"/>
    <property type="match status" value="1"/>
</dbReference>